<proteinExistence type="predicted"/>
<evidence type="ECO:0000313" key="3">
    <source>
        <dbReference type="Proteomes" id="UP000236736"/>
    </source>
</evidence>
<feature type="domain" description="TIR" evidence="1">
    <location>
        <begin position="115"/>
        <end position="244"/>
    </location>
</feature>
<accession>A0A1H6A4D8</accession>
<dbReference type="SUPFAM" id="SSF52200">
    <property type="entry name" value="Toll/Interleukin receptor TIR domain"/>
    <property type="match status" value="1"/>
</dbReference>
<evidence type="ECO:0000259" key="1">
    <source>
        <dbReference type="PROSITE" id="PS50104"/>
    </source>
</evidence>
<name>A0A1H6A4D8_9BACT</name>
<dbReference type="EMBL" id="FNVR01000036">
    <property type="protein sequence ID" value="SEG43301.1"/>
    <property type="molecule type" value="Genomic_DNA"/>
</dbReference>
<sequence>MTDVKKIREILAGMIADIEKLSESKRDSPEFKTWLDKGYRRIEKIYGFDSAEYRSYNSIDFYLQLGRISTPEFFEKKEREHMKKCMLQAKLFFEGLIEELDLLPKANFTEEPSEKVSKIFVSHSSDDKKIVSEIVHLLSLIGVQDSSIFCTSLDGYGIPLGDNWLETLKSEISGEVIVLFVLSENYFQSNVSLCEMGASWVLSKKHVPILIPPVQFNDIAGVIPLTQGLKIGDKHKWTQLKTQLETLFNLSPKAPQIWETRRDEILERIETLLVP</sequence>
<dbReference type="AlphaFoldDB" id="A0A1H6A4D8"/>
<dbReference type="STRING" id="1120964.GCA_001313265_06733"/>
<dbReference type="InterPro" id="IPR035897">
    <property type="entry name" value="Toll_tir_struct_dom_sf"/>
</dbReference>
<dbReference type="Proteomes" id="UP000236736">
    <property type="component" value="Unassembled WGS sequence"/>
</dbReference>
<dbReference type="Gene3D" id="3.40.50.10140">
    <property type="entry name" value="Toll/interleukin-1 receptor homology (TIR) domain"/>
    <property type="match status" value="1"/>
</dbReference>
<protein>
    <submittedName>
        <fullName evidence="2">TIR domain-containing protein</fullName>
    </submittedName>
</protein>
<reference evidence="3" key="1">
    <citation type="submission" date="2016-10" db="EMBL/GenBank/DDBJ databases">
        <authorList>
            <person name="Varghese N."/>
            <person name="Submissions S."/>
        </authorList>
    </citation>
    <scope>NUCLEOTIDE SEQUENCE [LARGE SCALE GENOMIC DNA]</scope>
    <source>
        <strain evidence="3">DSM 17298</strain>
    </source>
</reference>
<dbReference type="RefSeq" id="WP_103926469.1">
    <property type="nucleotide sequence ID" value="NZ_FNVR01000036.1"/>
</dbReference>
<gene>
    <name evidence="2" type="ORF">SAMN03080598_03909</name>
</gene>
<evidence type="ECO:0000313" key="2">
    <source>
        <dbReference type="EMBL" id="SEG43301.1"/>
    </source>
</evidence>
<dbReference type="GO" id="GO:0007165">
    <property type="term" value="P:signal transduction"/>
    <property type="evidence" value="ECO:0007669"/>
    <property type="project" value="InterPro"/>
</dbReference>
<dbReference type="PROSITE" id="PS50104">
    <property type="entry name" value="TIR"/>
    <property type="match status" value="1"/>
</dbReference>
<dbReference type="SMART" id="SM00255">
    <property type="entry name" value="TIR"/>
    <property type="match status" value="1"/>
</dbReference>
<organism evidence="2 3">
    <name type="scientific">Algoriphagus boritolerans DSM 17298 = JCM 18970</name>
    <dbReference type="NCBI Taxonomy" id="1120964"/>
    <lineage>
        <taxon>Bacteria</taxon>
        <taxon>Pseudomonadati</taxon>
        <taxon>Bacteroidota</taxon>
        <taxon>Cytophagia</taxon>
        <taxon>Cytophagales</taxon>
        <taxon>Cyclobacteriaceae</taxon>
        <taxon>Algoriphagus</taxon>
    </lineage>
</organism>
<dbReference type="InterPro" id="IPR000157">
    <property type="entry name" value="TIR_dom"/>
</dbReference>
<keyword evidence="3" id="KW-1185">Reference proteome</keyword>
<dbReference type="OrthoDB" id="4772211at2"/>
<dbReference type="Pfam" id="PF13676">
    <property type="entry name" value="TIR_2"/>
    <property type="match status" value="1"/>
</dbReference>